<dbReference type="RefSeq" id="WP_286268202.1">
    <property type="nucleotide sequence ID" value="NZ_AP028056.1"/>
</dbReference>
<dbReference type="InterPro" id="IPR015421">
    <property type="entry name" value="PyrdxlP-dep_Trfase_major"/>
</dbReference>
<dbReference type="Pfam" id="PF00155">
    <property type="entry name" value="Aminotran_1_2"/>
    <property type="match status" value="1"/>
</dbReference>
<dbReference type="InterPro" id="IPR015424">
    <property type="entry name" value="PyrdxlP-dep_Trfase"/>
</dbReference>
<evidence type="ECO:0000256" key="2">
    <source>
        <dbReference type="ARBA" id="ARBA00012224"/>
    </source>
</evidence>
<comment type="similarity">
    <text evidence="5">Belongs to the class-II pyridoxal-phosphate-dependent aminotransferase family. MalY/PatB cystathionine beta-lyase subfamily.</text>
</comment>
<dbReference type="InterPro" id="IPR015422">
    <property type="entry name" value="PyrdxlP-dep_Trfase_small"/>
</dbReference>
<evidence type="ECO:0000256" key="1">
    <source>
        <dbReference type="ARBA" id="ARBA00001933"/>
    </source>
</evidence>
<dbReference type="Gene3D" id="3.90.1150.10">
    <property type="entry name" value="Aspartate Aminotransferase, domain 1"/>
    <property type="match status" value="1"/>
</dbReference>
<dbReference type="InterPro" id="IPR004839">
    <property type="entry name" value="Aminotransferase_I/II_large"/>
</dbReference>
<name>A0AAN0K6J0_9ACTN</name>
<dbReference type="PANTHER" id="PTHR43525:SF2">
    <property type="entry name" value="CYSTATHIONINE BETA-LYASE-RELATED"/>
    <property type="match status" value="1"/>
</dbReference>
<accession>A0AAN0K6J0</accession>
<dbReference type="EC" id="4.4.1.13" evidence="2"/>
<dbReference type="InterPro" id="IPR051798">
    <property type="entry name" value="Class-II_PLP-Dep_Aminotrans"/>
</dbReference>
<dbReference type="KEGG" id="broo:brsh051_11580"/>
<evidence type="ECO:0000256" key="5">
    <source>
        <dbReference type="ARBA" id="ARBA00037974"/>
    </source>
</evidence>
<dbReference type="AlphaFoldDB" id="A0AAN0K6J0"/>
<evidence type="ECO:0000256" key="3">
    <source>
        <dbReference type="ARBA" id="ARBA00022898"/>
    </source>
</evidence>
<dbReference type="CDD" id="cd00609">
    <property type="entry name" value="AAT_like"/>
    <property type="match status" value="1"/>
</dbReference>
<dbReference type="GO" id="GO:0047804">
    <property type="term" value="F:cysteine-S-conjugate beta-lyase activity"/>
    <property type="evidence" value="ECO:0007669"/>
    <property type="project" value="UniProtKB-EC"/>
</dbReference>
<reference evidence="7" key="1">
    <citation type="journal article" date="2024" name="Int. J. Syst. Evol. Microbiol.">
        <title>Brooklawnia propionicigenes sp. nov., a facultatively anaerobic, propionate-producing bacterium isolated from a methanogenic reactor treating waste from cattle farms.</title>
        <authorList>
            <person name="Akita Y."/>
            <person name="Ueki A."/>
            <person name="Tonouchi A."/>
            <person name="Sugawara Y."/>
            <person name="Honma S."/>
            <person name="Kaku N."/>
            <person name="Ueki K."/>
        </authorList>
    </citation>
    <scope>NUCLEOTIDE SEQUENCE</scope>
    <source>
        <strain evidence="7">SH051</strain>
    </source>
</reference>
<comment type="cofactor">
    <cofactor evidence="1">
        <name>pyridoxal 5'-phosphate</name>
        <dbReference type="ChEBI" id="CHEBI:597326"/>
    </cofactor>
</comment>
<keyword evidence="7" id="KW-0032">Aminotransferase</keyword>
<organism evidence="7 8">
    <name type="scientific">Brooklawnia propionicigenes</name>
    <dbReference type="NCBI Taxonomy" id="3041175"/>
    <lineage>
        <taxon>Bacteria</taxon>
        <taxon>Bacillati</taxon>
        <taxon>Actinomycetota</taxon>
        <taxon>Actinomycetes</taxon>
        <taxon>Propionibacteriales</taxon>
        <taxon>Propionibacteriaceae</taxon>
        <taxon>Brooklawnia</taxon>
    </lineage>
</organism>
<dbReference type="GO" id="GO:0030170">
    <property type="term" value="F:pyridoxal phosphate binding"/>
    <property type="evidence" value="ECO:0007669"/>
    <property type="project" value="InterPro"/>
</dbReference>
<dbReference type="GO" id="GO:0008483">
    <property type="term" value="F:transaminase activity"/>
    <property type="evidence" value="ECO:0007669"/>
    <property type="project" value="UniProtKB-KW"/>
</dbReference>
<keyword evidence="4" id="KW-0456">Lyase</keyword>
<dbReference type="EMBL" id="AP028056">
    <property type="protein sequence ID" value="BEH01877.1"/>
    <property type="molecule type" value="Genomic_DNA"/>
</dbReference>
<gene>
    <name evidence="7" type="ORF">brsh051_11580</name>
</gene>
<keyword evidence="7" id="KW-0808">Transferase</keyword>
<evidence type="ECO:0000313" key="8">
    <source>
        <dbReference type="Proteomes" id="UP001431656"/>
    </source>
</evidence>
<dbReference type="Gene3D" id="3.40.640.10">
    <property type="entry name" value="Type I PLP-dependent aspartate aminotransferase-like (Major domain)"/>
    <property type="match status" value="1"/>
</dbReference>
<dbReference type="Proteomes" id="UP001431656">
    <property type="component" value="Chromosome"/>
</dbReference>
<protein>
    <recommendedName>
        <fullName evidence="2">cysteine-S-conjugate beta-lyase</fullName>
        <ecNumber evidence="2">4.4.1.13</ecNumber>
    </recommendedName>
</protein>
<dbReference type="SUPFAM" id="SSF53383">
    <property type="entry name" value="PLP-dependent transferases"/>
    <property type="match status" value="1"/>
</dbReference>
<evidence type="ECO:0000313" key="7">
    <source>
        <dbReference type="EMBL" id="BEH01877.1"/>
    </source>
</evidence>
<dbReference type="PANTHER" id="PTHR43525">
    <property type="entry name" value="PROTEIN MALY"/>
    <property type="match status" value="1"/>
</dbReference>
<evidence type="ECO:0000259" key="6">
    <source>
        <dbReference type="Pfam" id="PF00155"/>
    </source>
</evidence>
<sequence>MSEFAERIDALTIDDLTAAGSLKWTTYPNAIGAWIAEMDFGIAPEIAEVLEQLLKRQQTGYAPMAWRTELKKATSEFVAARYGWQVGWPQIHWLPDVLTGLAIVMTHWLPAGSRIIVPTPCYMPFVDMPGTFGHQRVEVPMLRGDADWTMDLDALDREFAAGARLLVLCNPHNPIGKAFDRAELEAICEVVERHGGLVFSDEIHAPLSYPGVQHVPYASINDTAAAHTVTAMSASKSFNLAGLKCAQLILTNPEHQRFYTTQGHGLPYESTPMGMIANITAFREGGPWLAEVLDYLDGNRRLLTEMLADLLPAVGYIEPEASFLAWLDCRELELDDPRKHFLKAGVALTDGAECGDAGRGHVRFNFALPRPILQSSIEKMAAALH</sequence>
<proteinExistence type="inferred from homology"/>
<keyword evidence="3" id="KW-0663">Pyridoxal phosphate</keyword>
<feature type="domain" description="Aminotransferase class I/classII large" evidence="6">
    <location>
        <begin position="38"/>
        <end position="367"/>
    </location>
</feature>
<evidence type="ECO:0000256" key="4">
    <source>
        <dbReference type="ARBA" id="ARBA00023239"/>
    </source>
</evidence>
<keyword evidence="8" id="KW-1185">Reference proteome</keyword>